<dbReference type="InterPro" id="IPR003594">
    <property type="entry name" value="HATPase_dom"/>
</dbReference>
<proteinExistence type="predicted"/>
<keyword evidence="4" id="KW-0812">Transmembrane</keyword>
<dbReference type="InterPro" id="IPR036097">
    <property type="entry name" value="HisK_dim/P_sf"/>
</dbReference>
<dbReference type="EMBL" id="CP000767">
    <property type="protein sequence ID" value="EAU00165.1"/>
    <property type="molecule type" value="Genomic_DNA"/>
</dbReference>
<dbReference type="HOGENOM" id="CLU_000445_89_10_7"/>
<dbReference type="RefSeq" id="WP_011992217.1">
    <property type="nucleotide sequence ID" value="NC_009715.2"/>
</dbReference>
<dbReference type="InterPro" id="IPR036890">
    <property type="entry name" value="HATPase_C_sf"/>
</dbReference>
<organism evidence="6 7">
    <name type="scientific">Campylobacter curvus (strain 525.92)</name>
    <dbReference type="NCBI Taxonomy" id="360105"/>
    <lineage>
        <taxon>Bacteria</taxon>
        <taxon>Pseudomonadati</taxon>
        <taxon>Campylobacterota</taxon>
        <taxon>Epsilonproteobacteria</taxon>
        <taxon>Campylobacterales</taxon>
        <taxon>Campylobacteraceae</taxon>
        <taxon>Campylobacter</taxon>
    </lineage>
</organism>
<keyword evidence="4" id="KW-1133">Transmembrane helix</keyword>
<protein>
    <recommendedName>
        <fullName evidence="2">histidine kinase</fullName>
        <ecNumber evidence="2">2.7.13.3</ecNumber>
    </recommendedName>
</protein>
<dbReference type="EC" id="2.7.13.3" evidence="2"/>
<dbReference type="KEGG" id="ccv:CCV52592_1279"/>
<dbReference type="CDD" id="cd00082">
    <property type="entry name" value="HisKA"/>
    <property type="match status" value="1"/>
</dbReference>
<gene>
    <name evidence="6" type="ORF">CCV52592_1279</name>
</gene>
<evidence type="ECO:0000256" key="3">
    <source>
        <dbReference type="ARBA" id="ARBA00022553"/>
    </source>
</evidence>
<dbReference type="SMART" id="SM00388">
    <property type="entry name" value="HisKA"/>
    <property type="match status" value="1"/>
</dbReference>
<dbReference type="AlphaFoldDB" id="A7GY60"/>
<evidence type="ECO:0000259" key="5">
    <source>
        <dbReference type="PROSITE" id="PS50109"/>
    </source>
</evidence>
<keyword evidence="6" id="KW-0418">Kinase</keyword>
<name>A7GY60_CAMC5</name>
<dbReference type="Gene3D" id="1.10.287.130">
    <property type="match status" value="1"/>
</dbReference>
<evidence type="ECO:0000313" key="6">
    <source>
        <dbReference type="EMBL" id="EAU00165.1"/>
    </source>
</evidence>
<dbReference type="PANTHER" id="PTHR43547:SF2">
    <property type="entry name" value="HYBRID SIGNAL TRANSDUCTION HISTIDINE KINASE C"/>
    <property type="match status" value="1"/>
</dbReference>
<dbReference type="SMART" id="SM00387">
    <property type="entry name" value="HATPase_c"/>
    <property type="match status" value="1"/>
</dbReference>
<feature type="domain" description="Histidine kinase" evidence="5">
    <location>
        <begin position="186"/>
        <end position="388"/>
    </location>
</feature>
<keyword evidence="6" id="KW-0808">Transferase</keyword>
<reference evidence="6" key="1">
    <citation type="submission" date="2016-07" db="EMBL/GenBank/DDBJ databases">
        <title>Comparative genomics of the Campylobacter concisus group.</title>
        <authorList>
            <person name="Miller W.G."/>
            <person name="Yee E."/>
            <person name="Chapman M.H."/>
            <person name="Huynh S."/>
            <person name="Bono J.L."/>
            <person name="On S.L.W."/>
            <person name="StLeger J."/>
            <person name="Foster G."/>
            <person name="Parker C.T."/>
        </authorList>
    </citation>
    <scope>NUCLEOTIDE SEQUENCE</scope>
    <source>
        <strain evidence="6">525.92</strain>
    </source>
</reference>
<evidence type="ECO:0000256" key="2">
    <source>
        <dbReference type="ARBA" id="ARBA00012438"/>
    </source>
</evidence>
<comment type="catalytic activity">
    <reaction evidence="1">
        <text>ATP + protein L-histidine = ADP + protein N-phospho-L-histidine.</text>
        <dbReference type="EC" id="2.7.13.3"/>
    </reaction>
</comment>
<evidence type="ECO:0000256" key="4">
    <source>
        <dbReference type="SAM" id="Phobius"/>
    </source>
</evidence>
<dbReference type="InterPro" id="IPR005467">
    <property type="entry name" value="His_kinase_dom"/>
</dbReference>
<keyword evidence="4" id="KW-0472">Membrane</keyword>
<dbReference type="PANTHER" id="PTHR43547">
    <property type="entry name" value="TWO-COMPONENT HISTIDINE KINASE"/>
    <property type="match status" value="1"/>
</dbReference>
<dbReference type="STRING" id="360105.CCV52592_1279"/>
<keyword evidence="7" id="KW-1185">Reference proteome</keyword>
<feature type="transmembrane region" description="Helical" evidence="4">
    <location>
        <begin position="151"/>
        <end position="170"/>
    </location>
</feature>
<dbReference type="Pfam" id="PF02518">
    <property type="entry name" value="HATPase_c"/>
    <property type="match status" value="1"/>
</dbReference>
<dbReference type="InterPro" id="IPR003661">
    <property type="entry name" value="HisK_dim/P_dom"/>
</dbReference>
<evidence type="ECO:0000313" key="7">
    <source>
        <dbReference type="Proteomes" id="UP000006380"/>
    </source>
</evidence>
<feature type="transmembrane region" description="Helical" evidence="4">
    <location>
        <begin position="7"/>
        <end position="28"/>
    </location>
</feature>
<dbReference type="PROSITE" id="PS50109">
    <property type="entry name" value="HIS_KIN"/>
    <property type="match status" value="1"/>
</dbReference>
<dbReference type="SUPFAM" id="SSF47384">
    <property type="entry name" value="Homodimeric domain of signal transducing histidine kinase"/>
    <property type="match status" value="1"/>
</dbReference>
<dbReference type="Proteomes" id="UP000006380">
    <property type="component" value="Chromosome"/>
</dbReference>
<dbReference type="Gene3D" id="3.30.565.10">
    <property type="entry name" value="Histidine kinase-like ATPase, C-terminal domain"/>
    <property type="match status" value="1"/>
</dbReference>
<dbReference type="GO" id="GO:0000155">
    <property type="term" value="F:phosphorelay sensor kinase activity"/>
    <property type="evidence" value="ECO:0007669"/>
    <property type="project" value="InterPro"/>
</dbReference>
<dbReference type="SUPFAM" id="SSF55874">
    <property type="entry name" value="ATPase domain of HSP90 chaperone/DNA topoisomerase II/histidine kinase"/>
    <property type="match status" value="1"/>
</dbReference>
<accession>A7GY60</accession>
<evidence type="ECO:0000256" key="1">
    <source>
        <dbReference type="ARBA" id="ARBA00000085"/>
    </source>
</evidence>
<dbReference type="OrthoDB" id="9761634at2"/>
<keyword evidence="3" id="KW-0597">Phosphoprotein</keyword>
<sequence>MSEKAKILFKILSLYLVTSALFLGYFFINDYEMKKEALISNEVKNLKEIKMGIYMKARMDGVSSIGALTREKGVRACIFTQNGEKIYADENCSEARPKNVSIEGGKVAIFEAIQNMESNATDELSKAKILLFGKDIQGEILALQVKTSLNLILALAALLFVAFYLAKLALKPLYIKINTLNRFIKDSTHEINTPLSIIMMSIETADKSSLNPRNLKRMNNIELAAKSLSNIYDDLVHLTFSSDKSAKKEPIDLHELLLERLDYFAPFFAKRNLKITTYLSASSINANRYEMTKILDNLLSNAAKYTNLGGNVAINLAPNSFSITNSGEGISKEQQSKIYERYTRFNSDQGGFGIGLSLVKQSCQNNDISIKCQSEPGKDTTFLLEWQI</sequence>
<dbReference type="Pfam" id="PF00512">
    <property type="entry name" value="HisKA"/>
    <property type="match status" value="1"/>
</dbReference>